<dbReference type="GO" id="GO:0030089">
    <property type="term" value="C:phycobilisome"/>
    <property type="evidence" value="ECO:0007669"/>
    <property type="project" value="UniProtKB-KW"/>
</dbReference>
<dbReference type="Proteomes" id="UP000000788">
    <property type="component" value="Chromosome"/>
</dbReference>
<evidence type="ECO:0000313" key="3">
    <source>
        <dbReference type="EMBL" id="ABX08265.1"/>
    </source>
</evidence>
<dbReference type="EMBL" id="CP000878">
    <property type="protein sequence ID" value="ABX08265.1"/>
    <property type="molecule type" value="Genomic_DNA"/>
</dbReference>
<organism evidence="3 4">
    <name type="scientific">Prochlorococcus marinus (strain MIT 9211)</name>
    <dbReference type="NCBI Taxonomy" id="93059"/>
    <lineage>
        <taxon>Bacteria</taxon>
        <taxon>Bacillati</taxon>
        <taxon>Cyanobacteriota</taxon>
        <taxon>Cyanophyceae</taxon>
        <taxon>Synechococcales</taxon>
        <taxon>Prochlorococcaceae</taxon>
        <taxon>Prochlorococcus</taxon>
    </lineage>
</organism>
<dbReference type="AlphaFoldDB" id="A9BDV5"/>
<dbReference type="OrthoDB" id="424041at2"/>
<dbReference type="SUPFAM" id="SSF48371">
    <property type="entry name" value="ARM repeat"/>
    <property type="match status" value="1"/>
</dbReference>
<dbReference type="eggNOG" id="COG1413">
    <property type="taxonomic scope" value="Bacteria"/>
</dbReference>
<evidence type="ECO:0000256" key="2">
    <source>
        <dbReference type="ARBA" id="ARBA00022738"/>
    </source>
</evidence>
<protein>
    <recommendedName>
        <fullName evidence="5">Bilin biosynthesis protein cpeZ</fullName>
    </recommendedName>
</protein>
<evidence type="ECO:0000256" key="1">
    <source>
        <dbReference type="ARBA" id="ARBA00022549"/>
    </source>
</evidence>
<dbReference type="InterPro" id="IPR016024">
    <property type="entry name" value="ARM-type_fold"/>
</dbReference>
<dbReference type="STRING" id="93059.P9211_03341"/>
<dbReference type="HOGENOM" id="CLU_109847_0_0_3"/>
<name>A9BDV5_PROM4</name>
<proteinExistence type="predicted"/>
<dbReference type="KEGG" id="pmj:P9211_03341"/>
<dbReference type="Gene3D" id="1.25.10.10">
    <property type="entry name" value="Leucine-rich Repeat Variant"/>
    <property type="match status" value="1"/>
</dbReference>
<keyword evidence="4" id="KW-1185">Reference proteome</keyword>
<reference evidence="3 4" key="1">
    <citation type="journal article" date="2007" name="PLoS Genet.">
        <title>Patterns and implications of gene gain and loss in the evolution of Prochlorococcus.</title>
        <authorList>
            <person name="Kettler G.C."/>
            <person name="Martiny A.C."/>
            <person name="Huang K."/>
            <person name="Zucker J."/>
            <person name="Coleman M.L."/>
            <person name="Rodrigue S."/>
            <person name="Chen F."/>
            <person name="Lapidus A."/>
            <person name="Ferriera S."/>
            <person name="Johnson J."/>
            <person name="Steglich C."/>
            <person name="Church G.M."/>
            <person name="Richardson P."/>
            <person name="Chisholm S.W."/>
        </authorList>
    </citation>
    <scope>NUCLEOTIDE SEQUENCE [LARGE SCALE GENOMIC DNA]</scope>
    <source>
        <strain evidence="4">MIT 9211</strain>
    </source>
</reference>
<sequence>MQDSLNNRPKLETLLSDFLHPNPNINKDAYIDMQEYWPEESIQYLKSNLDSDDVELRRKSVKALSYFGTPIIPTILELYISNSSLRFRVGCLKVLVILAANNNMDNFYKDMQGVIEMAINDDSVELTLAIISLLRQLGQIACPILMRLSVDKNILRAKAAITALGEISDARSEKLLKQLSNNKELDCILRESALEALRYK</sequence>
<dbReference type="InterPro" id="IPR011989">
    <property type="entry name" value="ARM-like"/>
</dbReference>
<keyword evidence="2" id="KW-0605">Phycobilisome</keyword>
<gene>
    <name evidence="3" type="primary">cpeZ</name>
    <name evidence="3" type="ordered locus">P9211_03341</name>
</gene>
<evidence type="ECO:0000313" key="4">
    <source>
        <dbReference type="Proteomes" id="UP000000788"/>
    </source>
</evidence>
<accession>A9BDV5</accession>
<evidence type="ECO:0008006" key="5">
    <source>
        <dbReference type="Google" id="ProtNLM"/>
    </source>
</evidence>
<keyword evidence="1" id="KW-0042">Antenna complex</keyword>
<dbReference type="RefSeq" id="WP_012194889.1">
    <property type="nucleotide sequence ID" value="NC_009976.1"/>
</dbReference>